<gene>
    <name evidence="8" type="ORF">OLEA9_A007058</name>
</gene>
<dbReference type="Gene3D" id="1.25.40.20">
    <property type="entry name" value="Ankyrin repeat-containing domain"/>
    <property type="match status" value="1"/>
</dbReference>
<evidence type="ECO:0000313" key="8">
    <source>
        <dbReference type="EMBL" id="CAA3027422.1"/>
    </source>
</evidence>
<keyword evidence="4" id="KW-1133">Transmembrane helix</keyword>
<keyword evidence="3" id="KW-0677">Repeat</keyword>
<name>A0A8S0VAU4_OLEEU</name>
<evidence type="ECO:0000259" key="7">
    <source>
        <dbReference type="Pfam" id="PF13962"/>
    </source>
</evidence>
<evidence type="ECO:0000256" key="1">
    <source>
        <dbReference type="ARBA" id="ARBA00004141"/>
    </source>
</evidence>
<dbReference type="AlphaFoldDB" id="A0A8S0VAU4"/>
<dbReference type="EMBL" id="CACTIH010009203">
    <property type="protein sequence ID" value="CAA3027422.1"/>
    <property type="molecule type" value="Genomic_DNA"/>
</dbReference>
<feature type="domain" description="PGG" evidence="7">
    <location>
        <begin position="141"/>
        <end position="186"/>
    </location>
</feature>
<evidence type="ECO:0000256" key="5">
    <source>
        <dbReference type="ARBA" id="ARBA00023043"/>
    </source>
</evidence>
<evidence type="ECO:0000256" key="6">
    <source>
        <dbReference type="ARBA" id="ARBA00023136"/>
    </source>
</evidence>
<dbReference type="Proteomes" id="UP000594638">
    <property type="component" value="Unassembled WGS sequence"/>
</dbReference>
<evidence type="ECO:0000256" key="3">
    <source>
        <dbReference type="ARBA" id="ARBA00022737"/>
    </source>
</evidence>
<dbReference type="InterPro" id="IPR036770">
    <property type="entry name" value="Ankyrin_rpt-contain_sf"/>
</dbReference>
<dbReference type="InterPro" id="IPR026961">
    <property type="entry name" value="PGG_dom"/>
</dbReference>
<evidence type="ECO:0000256" key="4">
    <source>
        <dbReference type="ARBA" id="ARBA00022989"/>
    </source>
</evidence>
<dbReference type="Pfam" id="PF13962">
    <property type="entry name" value="PGG"/>
    <property type="match status" value="1"/>
</dbReference>
<keyword evidence="5" id="KW-0040">ANK repeat</keyword>
<accession>A0A8S0VAU4</accession>
<dbReference type="PANTHER" id="PTHR24186">
    <property type="entry name" value="PROTEIN PHOSPHATASE 1 REGULATORY SUBUNIT"/>
    <property type="match status" value="1"/>
</dbReference>
<comment type="caution">
    <text evidence="8">The sequence shown here is derived from an EMBL/GenBank/DDBJ whole genome shotgun (WGS) entry which is preliminary data.</text>
</comment>
<evidence type="ECO:0000313" key="9">
    <source>
        <dbReference type="Proteomes" id="UP000594638"/>
    </source>
</evidence>
<dbReference type="GO" id="GO:0005886">
    <property type="term" value="C:plasma membrane"/>
    <property type="evidence" value="ECO:0007669"/>
    <property type="project" value="TreeGrafter"/>
</dbReference>
<sequence length="192" mass="21205">MEDILAYCPDCWEMVTRDGRNILHLSVEFKKQEAFKFIMKKSWVGNLINQKDAEGNAPLHVYAATPNFHGYDLENHPQAEKNAMSKKNMTPLDVIMCSDVYSARQDALIEELKAKGAICQNSLQLQKKVDLENEVVPIDIRKVADTHMIVASLITTVAFAAGFTIPGGHGGNDGPKEGLAVLSRKAALEHSL</sequence>
<keyword evidence="2" id="KW-0812">Transmembrane</keyword>
<dbReference type="OrthoDB" id="10040922at2759"/>
<organism evidence="8 9">
    <name type="scientific">Olea europaea subsp. europaea</name>
    <dbReference type="NCBI Taxonomy" id="158383"/>
    <lineage>
        <taxon>Eukaryota</taxon>
        <taxon>Viridiplantae</taxon>
        <taxon>Streptophyta</taxon>
        <taxon>Embryophyta</taxon>
        <taxon>Tracheophyta</taxon>
        <taxon>Spermatophyta</taxon>
        <taxon>Magnoliopsida</taxon>
        <taxon>eudicotyledons</taxon>
        <taxon>Gunneridae</taxon>
        <taxon>Pentapetalae</taxon>
        <taxon>asterids</taxon>
        <taxon>lamiids</taxon>
        <taxon>Lamiales</taxon>
        <taxon>Oleaceae</taxon>
        <taxon>Oleeae</taxon>
        <taxon>Olea</taxon>
    </lineage>
</organism>
<protein>
    <recommendedName>
        <fullName evidence="7">PGG domain-containing protein</fullName>
    </recommendedName>
</protein>
<keyword evidence="6" id="KW-0472">Membrane</keyword>
<dbReference type="PANTHER" id="PTHR24186:SF50">
    <property type="entry name" value="ANKYRIN REPEAT-CONTAINING PROTEIN ITN1-LIKE ISOFORM X1"/>
    <property type="match status" value="1"/>
</dbReference>
<reference evidence="8 9" key="1">
    <citation type="submission" date="2019-12" db="EMBL/GenBank/DDBJ databases">
        <authorList>
            <person name="Alioto T."/>
            <person name="Alioto T."/>
            <person name="Gomez Garrido J."/>
        </authorList>
    </citation>
    <scope>NUCLEOTIDE SEQUENCE [LARGE SCALE GENOMIC DNA]</scope>
</reference>
<dbReference type="SUPFAM" id="SSF48403">
    <property type="entry name" value="Ankyrin repeat"/>
    <property type="match status" value="1"/>
</dbReference>
<dbReference type="Gramene" id="OE9A007058T1">
    <property type="protein sequence ID" value="OE9A007058C1"/>
    <property type="gene ID" value="OE9A007058"/>
</dbReference>
<proteinExistence type="predicted"/>
<comment type="subcellular location">
    <subcellularLocation>
        <location evidence="1">Membrane</location>
        <topology evidence="1">Multi-pass membrane protein</topology>
    </subcellularLocation>
</comment>
<evidence type="ECO:0000256" key="2">
    <source>
        <dbReference type="ARBA" id="ARBA00022692"/>
    </source>
</evidence>
<keyword evidence="9" id="KW-1185">Reference proteome</keyword>